<comment type="similarity">
    <text evidence="2">Belongs to the peptidase M18 family.</text>
</comment>
<keyword evidence="5" id="KW-0479">Metal-binding</keyword>
<keyword evidence="6 9" id="KW-0378">Hydrolase</keyword>
<evidence type="ECO:0000256" key="6">
    <source>
        <dbReference type="ARBA" id="ARBA00022801"/>
    </source>
</evidence>
<dbReference type="Pfam" id="PF02127">
    <property type="entry name" value="Peptidase_M18"/>
    <property type="match status" value="1"/>
</dbReference>
<dbReference type="Gene3D" id="2.30.250.10">
    <property type="entry name" value="Aminopeptidase i, Domain 2"/>
    <property type="match status" value="1"/>
</dbReference>
<evidence type="ECO:0000256" key="3">
    <source>
        <dbReference type="ARBA" id="ARBA00022438"/>
    </source>
</evidence>
<keyword evidence="7" id="KW-0862">Zinc</keyword>
<dbReference type="InterPro" id="IPR023358">
    <property type="entry name" value="Peptidase_M18_dom2"/>
</dbReference>
<evidence type="ECO:0000256" key="5">
    <source>
        <dbReference type="ARBA" id="ARBA00022723"/>
    </source>
</evidence>
<sequence length="483" mass="53143">MSLFLPVSRFSFLFVLSLSVLGFSPTANATPPCEAAACPSNWVGMSVSQKREVEQFAKGYKRFINLSRTEATTVTETVRLAKQAGFQPWQVGASVHAGAKYYDINRDRSLTLFIIGSDALQSGAHISASHIDSPRLELKARPLQKKSGFVLFQTNYHGGIKNYQWTNIPLALLGHVDRKNGQRVHISVGLKPDDPIFIIPGLSPHVDVDLRKRTNRDVIAAEELDPIAGHREKNADEGAKALVVSYLRDTYGIGLDDLVSAELSLVPAFAPRDVGFDRSLIAAYGQDDRLSAYASIRAILEAKTPKRTAFVWLADNEEVGNRNNTGAHSTYFMDLFADVLFAQMGDSYREPHLKRALKASRVVSTDVNPGINPIWPSAWEGSNAPRQSHGVNLKIYGKGNDANSEYIAWTRAMLDEANIPWQTATYKVGKGGGGTLGGELSHYNMDVIDFGVPVLSIHTPYAISSKSDLYWLYKANAAFIKKK</sequence>
<gene>
    <name evidence="9" type="ORF">MNBD_ALPHA06-287</name>
</gene>
<dbReference type="GO" id="GO:0004177">
    <property type="term" value="F:aminopeptidase activity"/>
    <property type="evidence" value="ECO:0007669"/>
    <property type="project" value="UniProtKB-KW"/>
</dbReference>
<comment type="cofactor">
    <cofactor evidence="1">
        <name>Zn(2+)</name>
        <dbReference type="ChEBI" id="CHEBI:29105"/>
    </cofactor>
</comment>
<dbReference type="PANTHER" id="PTHR28570:SF2">
    <property type="entry name" value="M18 FAMILY AMINOPEPTIDASE 1-RELATED"/>
    <property type="match status" value="1"/>
</dbReference>
<dbReference type="EMBL" id="UOEE01000266">
    <property type="protein sequence ID" value="VAV98691.1"/>
    <property type="molecule type" value="Genomic_DNA"/>
</dbReference>
<dbReference type="InterPro" id="IPR001948">
    <property type="entry name" value="Peptidase_M18"/>
</dbReference>
<dbReference type="Gene3D" id="3.40.630.10">
    <property type="entry name" value="Zn peptidases"/>
    <property type="match status" value="1"/>
</dbReference>
<evidence type="ECO:0000256" key="7">
    <source>
        <dbReference type="ARBA" id="ARBA00022833"/>
    </source>
</evidence>
<dbReference type="SUPFAM" id="SSF53187">
    <property type="entry name" value="Zn-dependent exopeptidases"/>
    <property type="match status" value="1"/>
</dbReference>
<evidence type="ECO:0000256" key="2">
    <source>
        <dbReference type="ARBA" id="ARBA00008290"/>
    </source>
</evidence>
<evidence type="ECO:0000256" key="1">
    <source>
        <dbReference type="ARBA" id="ARBA00001947"/>
    </source>
</evidence>
<accession>A0A3B0S6Y4</accession>
<protein>
    <submittedName>
        <fullName evidence="9">Probable M18-family aminopeptidase 1</fullName>
        <ecNumber evidence="9">3.4.11.-</ecNumber>
    </submittedName>
</protein>
<dbReference type="GO" id="GO:0008237">
    <property type="term" value="F:metallopeptidase activity"/>
    <property type="evidence" value="ECO:0007669"/>
    <property type="project" value="UniProtKB-KW"/>
</dbReference>
<dbReference type="GO" id="GO:0005737">
    <property type="term" value="C:cytoplasm"/>
    <property type="evidence" value="ECO:0007669"/>
    <property type="project" value="UniProtKB-ARBA"/>
</dbReference>
<evidence type="ECO:0000313" key="9">
    <source>
        <dbReference type="EMBL" id="VAV98691.1"/>
    </source>
</evidence>
<evidence type="ECO:0000256" key="8">
    <source>
        <dbReference type="ARBA" id="ARBA00023049"/>
    </source>
</evidence>
<dbReference type="PANTHER" id="PTHR28570">
    <property type="entry name" value="ASPARTYL AMINOPEPTIDASE"/>
    <property type="match status" value="1"/>
</dbReference>
<dbReference type="GO" id="GO:0006508">
    <property type="term" value="P:proteolysis"/>
    <property type="evidence" value="ECO:0007669"/>
    <property type="project" value="UniProtKB-KW"/>
</dbReference>
<dbReference type="AlphaFoldDB" id="A0A3B0S6Y4"/>
<dbReference type="PRINTS" id="PR00932">
    <property type="entry name" value="AMINO1PTASE"/>
</dbReference>
<organism evidence="9">
    <name type="scientific">hydrothermal vent metagenome</name>
    <dbReference type="NCBI Taxonomy" id="652676"/>
    <lineage>
        <taxon>unclassified sequences</taxon>
        <taxon>metagenomes</taxon>
        <taxon>ecological metagenomes</taxon>
    </lineage>
</organism>
<evidence type="ECO:0000256" key="4">
    <source>
        <dbReference type="ARBA" id="ARBA00022670"/>
    </source>
</evidence>
<dbReference type="EC" id="3.4.11.-" evidence="9"/>
<name>A0A3B0S6Y4_9ZZZZ</name>
<keyword evidence="4" id="KW-0645">Protease</keyword>
<reference evidence="9" key="1">
    <citation type="submission" date="2018-06" db="EMBL/GenBank/DDBJ databases">
        <authorList>
            <person name="Zhirakovskaya E."/>
        </authorList>
    </citation>
    <scope>NUCLEOTIDE SEQUENCE</scope>
</reference>
<keyword evidence="3 9" id="KW-0031">Aminopeptidase</keyword>
<keyword evidence="8" id="KW-0482">Metalloprotease</keyword>
<dbReference type="GO" id="GO:0008270">
    <property type="term" value="F:zinc ion binding"/>
    <property type="evidence" value="ECO:0007669"/>
    <property type="project" value="InterPro"/>
</dbReference>
<proteinExistence type="inferred from homology"/>
<dbReference type="SUPFAM" id="SSF101821">
    <property type="entry name" value="Aminopeptidase/glucanase lid domain"/>
    <property type="match status" value="1"/>
</dbReference>